<feature type="binding site" evidence="9">
    <location>
        <position position="229"/>
    </location>
    <ligand>
        <name>Mg(2+)</name>
        <dbReference type="ChEBI" id="CHEBI:18420"/>
    </ligand>
</feature>
<accession>A0A1I7GN93</accession>
<comment type="similarity">
    <text evidence="1 9">Belongs to the selenophosphate synthase 1 family. Class I subfamily.</text>
</comment>
<organism evidence="12 13">
    <name type="scientific">Nitrosomonas eutropha</name>
    <dbReference type="NCBI Taxonomy" id="916"/>
    <lineage>
        <taxon>Bacteria</taxon>
        <taxon>Pseudomonadati</taxon>
        <taxon>Pseudomonadota</taxon>
        <taxon>Betaproteobacteria</taxon>
        <taxon>Nitrosomonadales</taxon>
        <taxon>Nitrosomonadaceae</taxon>
        <taxon>Nitrosomonas</taxon>
    </lineage>
</organism>
<dbReference type="InterPro" id="IPR016188">
    <property type="entry name" value="PurM-like_N"/>
</dbReference>
<dbReference type="GO" id="GO:0016260">
    <property type="term" value="P:selenocysteine biosynthetic process"/>
    <property type="evidence" value="ECO:0007669"/>
    <property type="project" value="InterPro"/>
</dbReference>
<dbReference type="CDD" id="cd02195">
    <property type="entry name" value="SelD"/>
    <property type="match status" value="1"/>
</dbReference>
<comment type="function">
    <text evidence="9">Synthesizes selenophosphate from selenide and ATP.</text>
</comment>
<evidence type="ECO:0000256" key="3">
    <source>
        <dbReference type="ARBA" id="ARBA00022723"/>
    </source>
</evidence>
<dbReference type="InterPro" id="IPR010918">
    <property type="entry name" value="PurM-like_C_dom"/>
</dbReference>
<comment type="subunit">
    <text evidence="9">Homodimer.</text>
</comment>
<comment type="catalytic activity">
    <reaction evidence="9">
        <text>hydrogenselenide + ATP + H2O = selenophosphate + AMP + phosphate + 2 H(+)</text>
        <dbReference type="Rhea" id="RHEA:18737"/>
        <dbReference type="ChEBI" id="CHEBI:15377"/>
        <dbReference type="ChEBI" id="CHEBI:15378"/>
        <dbReference type="ChEBI" id="CHEBI:16144"/>
        <dbReference type="ChEBI" id="CHEBI:29317"/>
        <dbReference type="ChEBI" id="CHEBI:30616"/>
        <dbReference type="ChEBI" id="CHEBI:43474"/>
        <dbReference type="ChEBI" id="CHEBI:456215"/>
        <dbReference type="EC" id="2.7.9.3"/>
    </reaction>
</comment>
<feature type="domain" description="PurM-like C-terminal" evidence="11">
    <location>
        <begin position="169"/>
        <end position="347"/>
    </location>
</feature>
<dbReference type="HAMAP" id="MF_00625">
    <property type="entry name" value="SelD"/>
    <property type="match status" value="1"/>
</dbReference>
<evidence type="ECO:0000256" key="6">
    <source>
        <dbReference type="ARBA" id="ARBA00022840"/>
    </source>
</evidence>
<keyword evidence="8 9" id="KW-0711">Selenium</keyword>
<feature type="domain" description="PurM-like N-terminal" evidence="10">
    <location>
        <begin position="50"/>
        <end position="157"/>
    </location>
</feature>
<reference evidence="12 13" key="1">
    <citation type="submission" date="2016-10" db="EMBL/GenBank/DDBJ databases">
        <authorList>
            <person name="de Groot N.N."/>
        </authorList>
    </citation>
    <scope>NUCLEOTIDE SEQUENCE [LARGE SCALE GENOMIC DNA]</scope>
    <source>
        <strain evidence="12 13">Nm24</strain>
    </source>
</reference>
<dbReference type="NCBIfam" id="NF002098">
    <property type="entry name" value="PRK00943.1"/>
    <property type="match status" value="1"/>
</dbReference>
<evidence type="ECO:0000256" key="1">
    <source>
        <dbReference type="ARBA" id="ARBA00008026"/>
    </source>
</evidence>
<dbReference type="FunFam" id="3.30.1330.10:FF:000003">
    <property type="entry name" value="Selenide, water dikinase"/>
    <property type="match status" value="1"/>
</dbReference>
<dbReference type="GO" id="GO:0004756">
    <property type="term" value="F:selenide, water dikinase activity"/>
    <property type="evidence" value="ECO:0007669"/>
    <property type="project" value="UniProtKB-UniRule"/>
</dbReference>
<dbReference type="SUPFAM" id="SSF56042">
    <property type="entry name" value="PurM C-terminal domain-like"/>
    <property type="match status" value="1"/>
</dbReference>
<dbReference type="InterPro" id="IPR036676">
    <property type="entry name" value="PurM-like_C_sf"/>
</dbReference>
<keyword evidence="2 9" id="KW-0808">Transferase</keyword>
<dbReference type="Pfam" id="PF02769">
    <property type="entry name" value="AIRS_C"/>
    <property type="match status" value="1"/>
</dbReference>
<evidence type="ECO:0000259" key="10">
    <source>
        <dbReference type="Pfam" id="PF00586"/>
    </source>
</evidence>
<keyword evidence="7 9" id="KW-0460">Magnesium</keyword>
<keyword evidence="3 9" id="KW-0479">Metal-binding</keyword>
<feature type="binding site" description="in other chain" evidence="9">
    <location>
        <position position="68"/>
    </location>
    <ligand>
        <name>ATP</name>
        <dbReference type="ChEBI" id="CHEBI:30616"/>
        <note>ligand shared between dimeric partners</note>
    </ligand>
</feature>
<dbReference type="Gene3D" id="3.90.650.10">
    <property type="entry name" value="PurM-like C-terminal domain"/>
    <property type="match status" value="1"/>
</dbReference>
<feature type="active site" evidence="9">
    <location>
        <position position="17"/>
    </location>
</feature>
<dbReference type="EC" id="2.7.9.3" evidence="9"/>
<evidence type="ECO:0000256" key="2">
    <source>
        <dbReference type="ARBA" id="ARBA00022679"/>
    </source>
</evidence>
<evidence type="ECO:0000256" key="4">
    <source>
        <dbReference type="ARBA" id="ARBA00022741"/>
    </source>
</evidence>
<dbReference type="PIRSF" id="PIRSF036407">
    <property type="entry name" value="Selenphspht_syn"/>
    <property type="match status" value="1"/>
</dbReference>
<dbReference type="GO" id="GO:0005524">
    <property type="term" value="F:ATP binding"/>
    <property type="evidence" value="ECO:0007669"/>
    <property type="project" value="UniProtKB-UniRule"/>
</dbReference>
<gene>
    <name evidence="9" type="primary">selD</name>
    <name evidence="12" type="ORF">SAMN05216339_10370</name>
</gene>
<dbReference type="PANTHER" id="PTHR10256">
    <property type="entry name" value="SELENIDE, WATER DIKINASE"/>
    <property type="match status" value="1"/>
</dbReference>
<evidence type="ECO:0000256" key="9">
    <source>
        <dbReference type="HAMAP-Rule" id="MF_00625"/>
    </source>
</evidence>
<evidence type="ECO:0000313" key="13">
    <source>
        <dbReference type="Proteomes" id="UP000183926"/>
    </source>
</evidence>
<dbReference type="SUPFAM" id="SSF55326">
    <property type="entry name" value="PurM N-terminal domain-like"/>
    <property type="match status" value="1"/>
</dbReference>
<dbReference type="InterPro" id="IPR004536">
    <property type="entry name" value="SPS/SelD"/>
</dbReference>
<dbReference type="AlphaFoldDB" id="A0A1I7GN93"/>
<evidence type="ECO:0000256" key="5">
    <source>
        <dbReference type="ARBA" id="ARBA00022777"/>
    </source>
</evidence>
<evidence type="ECO:0000259" key="11">
    <source>
        <dbReference type="Pfam" id="PF02769"/>
    </source>
</evidence>
<feature type="binding site" evidence="9">
    <location>
        <begin position="139"/>
        <end position="141"/>
    </location>
    <ligand>
        <name>ATP</name>
        <dbReference type="ChEBI" id="CHEBI:30616"/>
        <note>ligand shared between dimeric partners</note>
    </ligand>
</feature>
<dbReference type="EMBL" id="FPBL01000003">
    <property type="protein sequence ID" value="SFU49915.1"/>
    <property type="molecule type" value="Genomic_DNA"/>
</dbReference>
<feature type="binding site" description="in other chain" evidence="9">
    <location>
        <position position="91"/>
    </location>
    <ligand>
        <name>ATP</name>
        <dbReference type="ChEBI" id="CHEBI:30616"/>
        <note>ligand shared between dimeric partners</note>
    </ligand>
</feature>
<evidence type="ECO:0000256" key="8">
    <source>
        <dbReference type="ARBA" id="ARBA00023266"/>
    </source>
</evidence>
<dbReference type="NCBIfam" id="TIGR00476">
    <property type="entry name" value="selD"/>
    <property type="match status" value="1"/>
</dbReference>
<name>A0A1I7GN93_9PROT</name>
<feature type="binding site" evidence="9">
    <location>
        <position position="91"/>
    </location>
    <ligand>
        <name>Mg(2+)</name>
        <dbReference type="ChEBI" id="CHEBI:18420"/>
    </ligand>
</feature>
<dbReference type="InterPro" id="IPR023061">
    <property type="entry name" value="SelD_I"/>
</dbReference>
<keyword evidence="5 9" id="KW-0418">Kinase</keyword>
<dbReference type="RefSeq" id="WP_074927603.1">
    <property type="nucleotide sequence ID" value="NZ_FPBL01000003.1"/>
</dbReference>
<feature type="site" description="Important for catalytic activity" evidence="9">
    <location>
        <position position="20"/>
    </location>
</feature>
<protein>
    <recommendedName>
        <fullName evidence="9">Selenide, water dikinase</fullName>
        <ecNumber evidence="9">2.7.9.3</ecNumber>
    </recommendedName>
    <alternativeName>
        <fullName evidence="9">Selenium donor protein</fullName>
    </alternativeName>
    <alternativeName>
        <fullName evidence="9">Selenophosphate synthase</fullName>
    </alternativeName>
</protein>
<evidence type="ECO:0000313" key="12">
    <source>
        <dbReference type="EMBL" id="SFU49915.1"/>
    </source>
</evidence>
<evidence type="ECO:0000256" key="7">
    <source>
        <dbReference type="ARBA" id="ARBA00022842"/>
    </source>
</evidence>
<dbReference type="PANTHER" id="PTHR10256:SF0">
    <property type="entry name" value="INACTIVE SELENIDE, WATER DIKINASE-LIKE PROTEIN-RELATED"/>
    <property type="match status" value="1"/>
</dbReference>
<dbReference type="InterPro" id="IPR036921">
    <property type="entry name" value="PurM-like_N_sf"/>
</dbReference>
<dbReference type="GO" id="GO:0000287">
    <property type="term" value="F:magnesium ion binding"/>
    <property type="evidence" value="ECO:0007669"/>
    <property type="project" value="UniProtKB-UniRule"/>
</dbReference>
<dbReference type="Pfam" id="PF00586">
    <property type="entry name" value="AIRS"/>
    <property type="match status" value="1"/>
</dbReference>
<dbReference type="OrthoDB" id="9767928at2"/>
<feature type="binding site" description="in other chain" evidence="9">
    <location>
        <begin position="48"/>
        <end position="50"/>
    </location>
    <ligand>
        <name>ATP</name>
        <dbReference type="ChEBI" id="CHEBI:30616"/>
        <note>ligand shared between dimeric partners</note>
    </ligand>
</feature>
<keyword evidence="6 9" id="KW-0067">ATP-binding</keyword>
<feature type="binding site" evidence="9">
    <location>
        <position position="51"/>
    </location>
    <ligand>
        <name>Mg(2+)</name>
        <dbReference type="ChEBI" id="CHEBI:18420"/>
    </ligand>
</feature>
<keyword evidence="4 9" id="KW-0547">Nucleotide-binding</keyword>
<proteinExistence type="inferred from homology"/>
<dbReference type="Proteomes" id="UP000183926">
    <property type="component" value="Unassembled WGS sequence"/>
</dbReference>
<feature type="binding site" description="in other chain" evidence="9">
    <location>
        <position position="20"/>
    </location>
    <ligand>
        <name>ATP</name>
        <dbReference type="ChEBI" id="CHEBI:30616"/>
        <note>ligand shared between dimeric partners</note>
    </ligand>
</feature>
<sequence>MYPEKIALTQTVQKGGCAAKVAATTLRRILQQVSFPAAHSALMVDGRYFDDAAIYKINEQTALVQTLDFFTPIVDTPRLFGEIAAANAISDVYAMGGRPVTAMGILAFPLTTLPEHVIVDVLQGASNKIAEAGANFVGGHSIDDDTLKFGLSVTGLVNPQQVWTNAGAQPGDHLILTKALGTGTLTAGIKRQQLQEEDIMEALDSMTAINNAIDCLSPDSLAAIHAATDITGFGFSGHAMQLANASNVTLSITANNLPRFGKTFYCLENNFLTKAHRTNAEYTTPHINDAKLDALHKLLIHDPQTSGGLLLSVAPEVSRSMLQVLRTRFKSAVIVGTVHPRQDKAVQFE</sequence>
<dbReference type="GO" id="GO:0005737">
    <property type="term" value="C:cytoplasm"/>
    <property type="evidence" value="ECO:0007669"/>
    <property type="project" value="TreeGrafter"/>
</dbReference>
<dbReference type="Gene3D" id="3.30.1330.10">
    <property type="entry name" value="PurM-like, N-terminal domain"/>
    <property type="match status" value="1"/>
</dbReference>
<comment type="cofactor">
    <cofactor evidence="9">
        <name>Mg(2+)</name>
        <dbReference type="ChEBI" id="CHEBI:18420"/>
    </cofactor>
    <text evidence="9">Binds 1 Mg(2+) ion per monomer.</text>
</comment>